<evidence type="ECO:0000313" key="4">
    <source>
        <dbReference type="EMBL" id="MDR7194337.1"/>
    </source>
</evidence>
<proteinExistence type="predicted"/>
<feature type="domain" description="DUF4124" evidence="3">
    <location>
        <begin position="10"/>
        <end position="64"/>
    </location>
</feature>
<keyword evidence="5" id="KW-1185">Reference proteome</keyword>
<feature type="region of interest" description="Disordered" evidence="1">
    <location>
        <begin position="52"/>
        <end position="83"/>
    </location>
</feature>
<dbReference type="RefSeq" id="WP_310237468.1">
    <property type="nucleotide sequence ID" value="NZ_JAVDWO010000014.1"/>
</dbReference>
<dbReference type="Pfam" id="PF13511">
    <property type="entry name" value="DUF4124"/>
    <property type="match status" value="1"/>
</dbReference>
<sequence>MRRTFVTALALLVAAAPLAASEVYSWKDARGVTHYSQTPPPAGTRFEVRNMQGTAAASTPTTPAPAAAAAAGATNADGAGDSTQCELARTNVAALRGEGAVQQLDADGTPRELGSNERADQLALSEAAVRAYCR</sequence>
<evidence type="ECO:0000256" key="2">
    <source>
        <dbReference type="SAM" id="SignalP"/>
    </source>
</evidence>
<evidence type="ECO:0000313" key="5">
    <source>
        <dbReference type="Proteomes" id="UP001256588"/>
    </source>
</evidence>
<organism evidence="4 5">
    <name type="scientific">Luteimonas terrae</name>
    <dbReference type="NCBI Taxonomy" id="1530191"/>
    <lineage>
        <taxon>Bacteria</taxon>
        <taxon>Pseudomonadati</taxon>
        <taxon>Pseudomonadota</taxon>
        <taxon>Gammaproteobacteria</taxon>
        <taxon>Lysobacterales</taxon>
        <taxon>Lysobacteraceae</taxon>
        <taxon>Luteimonas</taxon>
    </lineage>
</organism>
<dbReference type="InterPro" id="IPR025392">
    <property type="entry name" value="DUF4124"/>
</dbReference>
<name>A0ABU1XZY1_9GAMM</name>
<evidence type="ECO:0000259" key="3">
    <source>
        <dbReference type="Pfam" id="PF13511"/>
    </source>
</evidence>
<comment type="caution">
    <text evidence="4">The sequence shown here is derived from an EMBL/GenBank/DDBJ whole genome shotgun (WGS) entry which is preliminary data.</text>
</comment>
<feature type="signal peptide" evidence="2">
    <location>
        <begin position="1"/>
        <end position="19"/>
    </location>
</feature>
<feature type="compositionally biased region" description="Low complexity" evidence="1">
    <location>
        <begin position="53"/>
        <end position="83"/>
    </location>
</feature>
<reference evidence="4 5" key="1">
    <citation type="submission" date="2023-07" db="EMBL/GenBank/DDBJ databases">
        <title>Sorghum-associated microbial communities from plants grown in Nebraska, USA.</title>
        <authorList>
            <person name="Schachtman D."/>
        </authorList>
    </citation>
    <scope>NUCLEOTIDE SEQUENCE [LARGE SCALE GENOMIC DNA]</scope>
    <source>
        <strain evidence="4 5">4099</strain>
    </source>
</reference>
<gene>
    <name evidence="4" type="ORF">J2W68_003082</name>
</gene>
<dbReference type="EMBL" id="JAVDWO010000014">
    <property type="protein sequence ID" value="MDR7194337.1"/>
    <property type="molecule type" value="Genomic_DNA"/>
</dbReference>
<protein>
    <recommendedName>
        <fullName evidence="3">DUF4124 domain-containing protein</fullName>
    </recommendedName>
</protein>
<evidence type="ECO:0000256" key="1">
    <source>
        <dbReference type="SAM" id="MobiDB-lite"/>
    </source>
</evidence>
<accession>A0ABU1XZY1</accession>
<dbReference type="Proteomes" id="UP001256588">
    <property type="component" value="Unassembled WGS sequence"/>
</dbReference>
<keyword evidence="2" id="KW-0732">Signal</keyword>
<feature type="chain" id="PRO_5047336501" description="DUF4124 domain-containing protein" evidence="2">
    <location>
        <begin position="20"/>
        <end position="134"/>
    </location>
</feature>